<dbReference type="InterPro" id="IPR019649">
    <property type="entry name" value="DUF2512"/>
</dbReference>
<keyword evidence="2" id="KW-0472">Membrane</keyword>
<sequence length="147" mass="16384">MSHIKLFALKFIVSLVILGIILGAGFDVSFGNVFLISLTFAVVSYVVGDLLILKNTGNSGATVSDFVLSFVVIYFMTDALTVGDDVFTATLISTISLTIFEYFFHQSVARSLDQEKEENHREQKNVRPTPELQTEASEELYPYDEDK</sequence>
<feature type="compositionally biased region" description="Acidic residues" evidence="1">
    <location>
        <begin position="136"/>
        <end position="147"/>
    </location>
</feature>
<evidence type="ECO:0000313" key="3">
    <source>
        <dbReference type="EMBL" id="TGB03801.1"/>
    </source>
</evidence>
<protein>
    <submittedName>
        <fullName evidence="3">DUF2512 family protein</fullName>
    </submittedName>
</protein>
<feature type="transmembrane region" description="Helical" evidence="2">
    <location>
        <begin position="60"/>
        <end position="80"/>
    </location>
</feature>
<organism evidence="3 4">
    <name type="scientific">Halobacillus salinus</name>
    <dbReference type="NCBI Taxonomy" id="192814"/>
    <lineage>
        <taxon>Bacteria</taxon>
        <taxon>Bacillati</taxon>
        <taxon>Bacillota</taxon>
        <taxon>Bacilli</taxon>
        <taxon>Bacillales</taxon>
        <taxon>Bacillaceae</taxon>
        <taxon>Halobacillus</taxon>
    </lineage>
</organism>
<feature type="region of interest" description="Disordered" evidence="1">
    <location>
        <begin position="114"/>
        <end position="147"/>
    </location>
</feature>
<reference evidence="3 4" key="1">
    <citation type="journal article" date="2003" name="Int. J. Syst. Evol. Microbiol.">
        <title>Halobacillus salinus sp. nov., isolated from a salt lake on the coast of the East Sea in Korea.</title>
        <authorList>
            <person name="Yoon J.H."/>
            <person name="Kang K.H."/>
            <person name="Park Y.H."/>
        </authorList>
    </citation>
    <scope>NUCLEOTIDE SEQUENCE [LARGE SCALE GENOMIC DNA]</scope>
    <source>
        <strain evidence="3 4">HSL-3</strain>
    </source>
</reference>
<dbReference type="EMBL" id="SRJC01000001">
    <property type="protein sequence ID" value="TGB03801.1"/>
    <property type="molecule type" value="Genomic_DNA"/>
</dbReference>
<dbReference type="Pfam" id="PF10710">
    <property type="entry name" value="DUF2512"/>
    <property type="match status" value="1"/>
</dbReference>
<dbReference type="AlphaFoldDB" id="A0A4Z0H314"/>
<feature type="transmembrane region" description="Helical" evidence="2">
    <location>
        <begin position="86"/>
        <end position="104"/>
    </location>
</feature>
<comment type="caution">
    <text evidence="3">The sequence shown here is derived from an EMBL/GenBank/DDBJ whole genome shotgun (WGS) entry which is preliminary data.</text>
</comment>
<feature type="transmembrane region" description="Helical" evidence="2">
    <location>
        <begin position="32"/>
        <end position="53"/>
    </location>
</feature>
<feature type="compositionally biased region" description="Basic and acidic residues" evidence="1">
    <location>
        <begin position="114"/>
        <end position="125"/>
    </location>
</feature>
<evidence type="ECO:0000256" key="2">
    <source>
        <dbReference type="SAM" id="Phobius"/>
    </source>
</evidence>
<evidence type="ECO:0000313" key="4">
    <source>
        <dbReference type="Proteomes" id="UP000297982"/>
    </source>
</evidence>
<keyword evidence="2" id="KW-1133">Transmembrane helix</keyword>
<evidence type="ECO:0000256" key="1">
    <source>
        <dbReference type="SAM" id="MobiDB-lite"/>
    </source>
</evidence>
<keyword evidence="4" id="KW-1185">Reference proteome</keyword>
<feature type="transmembrane region" description="Helical" evidence="2">
    <location>
        <begin position="7"/>
        <end position="26"/>
    </location>
</feature>
<dbReference type="RefSeq" id="WP_135326511.1">
    <property type="nucleotide sequence ID" value="NZ_SRJC01000001.1"/>
</dbReference>
<dbReference type="Proteomes" id="UP000297982">
    <property type="component" value="Unassembled WGS sequence"/>
</dbReference>
<gene>
    <name evidence="3" type="ORF">E4663_01985</name>
</gene>
<name>A0A4Z0H314_9BACI</name>
<accession>A0A4Z0H314</accession>
<proteinExistence type="predicted"/>
<keyword evidence="2" id="KW-0812">Transmembrane</keyword>
<dbReference type="STRING" id="192814.GCA_900166575_00702"/>